<reference evidence="6 7" key="1">
    <citation type="submission" date="2016-11" db="EMBL/GenBank/DDBJ databases">
        <title>Paenibacillus species isolates.</title>
        <authorList>
            <person name="Beno S.M."/>
        </authorList>
    </citation>
    <scope>NUCLEOTIDE SEQUENCE [LARGE SCALE GENOMIC DNA]</scope>
    <source>
        <strain evidence="6 7">FSL F4-0100</strain>
    </source>
</reference>
<evidence type="ECO:0000256" key="3">
    <source>
        <dbReference type="ARBA" id="ARBA00023163"/>
    </source>
</evidence>
<keyword evidence="1" id="KW-0805">Transcription regulation</keyword>
<keyword evidence="3" id="KW-0804">Transcription</keyword>
<dbReference type="PANTHER" id="PTHR47506">
    <property type="entry name" value="TRANSCRIPTIONAL REGULATORY PROTEIN"/>
    <property type="match status" value="1"/>
</dbReference>
<dbReference type="InterPro" id="IPR036271">
    <property type="entry name" value="Tet_transcr_reg_TetR-rel_C_sf"/>
</dbReference>
<dbReference type="InterPro" id="IPR009057">
    <property type="entry name" value="Homeodomain-like_sf"/>
</dbReference>
<dbReference type="Proteomes" id="UP000187074">
    <property type="component" value="Unassembled WGS sequence"/>
</dbReference>
<comment type="caution">
    <text evidence="6">The sequence shown here is derived from an EMBL/GenBank/DDBJ whole genome shotgun (WGS) entry which is preliminary data.</text>
</comment>
<dbReference type="RefSeq" id="WP_076325960.1">
    <property type="nucleotide sequence ID" value="NZ_MRTF01000013.1"/>
</dbReference>
<evidence type="ECO:0000256" key="4">
    <source>
        <dbReference type="PROSITE-ProRule" id="PRU00335"/>
    </source>
</evidence>
<dbReference type="AlphaFoldDB" id="A0A1R1ATA4"/>
<dbReference type="Gene3D" id="1.10.357.10">
    <property type="entry name" value="Tetracycline Repressor, domain 2"/>
    <property type="match status" value="1"/>
</dbReference>
<dbReference type="InterPro" id="IPR001647">
    <property type="entry name" value="HTH_TetR"/>
</dbReference>
<evidence type="ECO:0000313" key="7">
    <source>
        <dbReference type="Proteomes" id="UP000187074"/>
    </source>
</evidence>
<dbReference type="GO" id="GO:0003677">
    <property type="term" value="F:DNA binding"/>
    <property type="evidence" value="ECO:0007669"/>
    <property type="project" value="UniProtKB-UniRule"/>
</dbReference>
<gene>
    <name evidence="6" type="ORF">BK123_29775</name>
</gene>
<dbReference type="SUPFAM" id="SSF48498">
    <property type="entry name" value="Tetracyclin repressor-like, C-terminal domain"/>
    <property type="match status" value="1"/>
</dbReference>
<dbReference type="STRING" id="1401.BK123_29775"/>
<dbReference type="SUPFAM" id="SSF46689">
    <property type="entry name" value="Homeodomain-like"/>
    <property type="match status" value="1"/>
</dbReference>
<protein>
    <submittedName>
        <fullName evidence="6">TetR family transcriptional regulator</fullName>
    </submittedName>
</protein>
<evidence type="ECO:0000259" key="5">
    <source>
        <dbReference type="PROSITE" id="PS50977"/>
    </source>
</evidence>
<dbReference type="OrthoDB" id="6973663at2"/>
<dbReference type="PROSITE" id="PS50977">
    <property type="entry name" value="HTH_TETR_2"/>
    <property type="match status" value="1"/>
</dbReference>
<accession>A0A1R1ATA4</accession>
<evidence type="ECO:0000313" key="6">
    <source>
        <dbReference type="EMBL" id="OME88738.1"/>
    </source>
</evidence>
<dbReference type="EMBL" id="MRTF01000013">
    <property type="protein sequence ID" value="OME88738.1"/>
    <property type="molecule type" value="Genomic_DNA"/>
</dbReference>
<proteinExistence type="predicted"/>
<feature type="DNA-binding region" description="H-T-H motif" evidence="4">
    <location>
        <begin position="29"/>
        <end position="48"/>
    </location>
</feature>
<dbReference type="PANTHER" id="PTHR47506:SF1">
    <property type="entry name" value="HTH-TYPE TRANSCRIPTIONAL REGULATOR YJDC"/>
    <property type="match status" value="1"/>
</dbReference>
<name>A0A1R1ATA4_PAELA</name>
<feature type="domain" description="HTH tetR-type" evidence="5">
    <location>
        <begin position="6"/>
        <end position="66"/>
    </location>
</feature>
<evidence type="ECO:0000256" key="2">
    <source>
        <dbReference type="ARBA" id="ARBA00023125"/>
    </source>
</evidence>
<evidence type="ECO:0000256" key="1">
    <source>
        <dbReference type="ARBA" id="ARBA00023015"/>
    </source>
</evidence>
<sequence length="201" mass="23019">MVRPREFQDEAIFYGVYQALSKKGYGQAALTDITHEVNISPAALMKRFGSKKNLFLAYSDYVIELTRHAFQEASLSDQSRLDALKAVFKHAVLHMKDPVELANHTSFYLEGTNDPDLLEKTRYRLQLIDEFTRQMLSQAITNKEIAECDVAMVSRVLQASISGAMMIWIKESNRTLDELFDECFQVIFAPLWHVGTESFQI</sequence>
<dbReference type="Pfam" id="PF00440">
    <property type="entry name" value="TetR_N"/>
    <property type="match status" value="1"/>
</dbReference>
<keyword evidence="2 4" id="KW-0238">DNA-binding</keyword>
<organism evidence="6 7">
    <name type="scientific">Paenibacillus lautus</name>
    <name type="common">Bacillus lautus</name>
    <dbReference type="NCBI Taxonomy" id="1401"/>
    <lineage>
        <taxon>Bacteria</taxon>
        <taxon>Bacillati</taxon>
        <taxon>Bacillota</taxon>
        <taxon>Bacilli</taxon>
        <taxon>Bacillales</taxon>
        <taxon>Paenibacillaceae</taxon>
        <taxon>Paenibacillus</taxon>
    </lineage>
</organism>